<feature type="domain" description="Endonuclease/exonuclease/phosphatase" evidence="1">
    <location>
        <begin position="273"/>
        <end position="384"/>
    </location>
</feature>
<sequence>MGKMSLEEDILVDLTEDAGYSTGLSALVDIDYERVRKKCYHCFRLSHEKQRCPLSNVVPPGFQRQHSTNLVETIMPMLAPTIPPGFRPHHNIVAPEVFKQMQLYMDCVDPEERRLRETRMKQTLPEFSKDPIAQCACLRMENQPIISPTLNTNMGRVFDFRHSDQEKIISEKEDNSNDYSPPDKQRLMGTYPMNGDDGRILALPKSSVAGTKKKRASWTRRQQTQIPKKAVEADVEKEIRDTECDRNTKRKATEEGKVSSKIYKQADGLMVHQKPSAQVVWNKLQEIGEHRSGGWFLVGDFNEIMNNGEKLGGAIRQESTFFPFQVPSSGNTLSWGGVREIITNGVKENVWVQCRLDRAFGNAEWFRLFPRAHSSYLEKLGSDHRPIFTGLAKSKQGRTGRFCFDKRWCAKPEVLEIIRKGWNMHGSGSGERVTDRIRSCRKALLRWKRTSDSNSKKRILQIRRNIEKEEAKLFPDLRLLSDMKVEIEKAFKEEESFWKEKKQKHMA</sequence>
<keyword evidence="3" id="KW-1185">Reference proteome</keyword>
<dbReference type="InterPro" id="IPR036691">
    <property type="entry name" value="Endo/exonu/phosph_ase_sf"/>
</dbReference>
<dbReference type="AlphaFoldDB" id="A0A8X8BC10"/>
<evidence type="ECO:0000259" key="1">
    <source>
        <dbReference type="Pfam" id="PF03372"/>
    </source>
</evidence>
<dbReference type="Proteomes" id="UP000886595">
    <property type="component" value="Unassembled WGS sequence"/>
</dbReference>
<dbReference type="GO" id="GO:0003824">
    <property type="term" value="F:catalytic activity"/>
    <property type="evidence" value="ECO:0007669"/>
    <property type="project" value="InterPro"/>
</dbReference>
<proteinExistence type="predicted"/>
<evidence type="ECO:0000313" key="2">
    <source>
        <dbReference type="EMBL" id="KAG2329605.1"/>
    </source>
</evidence>
<evidence type="ECO:0000313" key="3">
    <source>
        <dbReference type="Proteomes" id="UP000886595"/>
    </source>
</evidence>
<protein>
    <recommendedName>
        <fullName evidence="1">Endonuclease/exonuclease/phosphatase domain-containing protein</fullName>
    </recommendedName>
</protein>
<dbReference type="SUPFAM" id="SSF56219">
    <property type="entry name" value="DNase I-like"/>
    <property type="match status" value="1"/>
</dbReference>
<organism evidence="2 3">
    <name type="scientific">Brassica carinata</name>
    <name type="common">Ethiopian mustard</name>
    <name type="synonym">Abyssinian cabbage</name>
    <dbReference type="NCBI Taxonomy" id="52824"/>
    <lineage>
        <taxon>Eukaryota</taxon>
        <taxon>Viridiplantae</taxon>
        <taxon>Streptophyta</taxon>
        <taxon>Embryophyta</taxon>
        <taxon>Tracheophyta</taxon>
        <taxon>Spermatophyta</taxon>
        <taxon>Magnoliopsida</taxon>
        <taxon>eudicotyledons</taxon>
        <taxon>Gunneridae</taxon>
        <taxon>Pentapetalae</taxon>
        <taxon>rosids</taxon>
        <taxon>malvids</taxon>
        <taxon>Brassicales</taxon>
        <taxon>Brassicaceae</taxon>
        <taxon>Brassiceae</taxon>
        <taxon>Brassica</taxon>
    </lineage>
</organism>
<dbReference type="InterPro" id="IPR005135">
    <property type="entry name" value="Endo/exonuclease/phosphatase"/>
</dbReference>
<name>A0A8X8BC10_BRACI</name>
<dbReference type="Pfam" id="PF03372">
    <property type="entry name" value="Exo_endo_phos"/>
    <property type="match status" value="1"/>
</dbReference>
<dbReference type="OrthoDB" id="913635at2759"/>
<dbReference type="EMBL" id="JAAMPC010000001">
    <property type="protein sequence ID" value="KAG2329605.1"/>
    <property type="molecule type" value="Genomic_DNA"/>
</dbReference>
<gene>
    <name evidence="2" type="ORF">Bca52824_000785</name>
</gene>
<dbReference type="Gene3D" id="3.60.10.10">
    <property type="entry name" value="Endonuclease/exonuclease/phosphatase"/>
    <property type="match status" value="1"/>
</dbReference>
<accession>A0A8X8BC10</accession>
<dbReference type="PANTHER" id="PTHR33710:SF62">
    <property type="entry name" value="DUF4283 DOMAIN PROTEIN"/>
    <property type="match status" value="1"/>
</dbReference>
<comment type="caution">
    <text evidence="2">The sequence shown here is derived from an EMBL/GenBank/DDBJ whole genome shotgun (WGS) entry which is preliminary data.</text>
</comment>
<reference evidence="2 3" key="1">
    <citation type="submission" date="2020-02" db="EMBL/GenBank/DDBJ databases">
        <authorList>
            <person name="Ma Q."/>
            <person name="Huang Y."/>
            <person name="Song X."/>
            <person name="Pei D."/>
        </authorList>
    </citation>
    <scope>NUCLEOTIDE SEQUENCE [LARGE SCALE GENOMIC DNA]</scope>
    <source>
        <strain evidence="2">Sxm20200214</strain>
        <tissue evidence="2">Leaf</tissue>
    </source>
</reference>
<dbReference type="PANTHER" id="PTHR33710">
    <property type="entry name" value="BNAC02G09200D PROTEIN"/>
    <property type="match status" value="1"/>
</dbReference>